<dbReference type="AlphaFoldDB" id="A0A2M7W3K6"/>
<dbReference type="InterPro" id="IPR037229">
    <property type="entry name" value="Ribosomal_bL35_sf"/>
</dbReference>
<evidence type="ECO:0000313" key="2">
    <source>
        <dbReference type="Proteomes" id="UP000230137"/>
    </source>
</evidence>
<keyword evidence="1" id="KW-0687">Ribonucleoprotein</keyword>
<evidence type="ECO:0000313" key="1">
    <source>
        <dbReference type="EMBL" id="PJA20096.1"/>
    </source>
</evidence>
<proteinExistence type="predicted"/>
<dbReference type="SUPFAM" id="SSF143034">
    <property type="entry name" value="L35p-like"/>
    <property type="match status" value="1"/>
</dbReference>
<sequence>MPKFKAKTTVKKRISKITKSGRLLRNKMSVRHLVRHKSKRAKQNRMSKQPIKLADIKKIKQLLGI</sequence>
<name>A0A2M7W3K6_9BACT</name>
<dbReference type="GO" id="GO:0005840">
    <property type="term" value="C:ribosome"/>
    <property type="evidence" value="ECO:0007669"/>
    <property type="project" value="UniProtKB-KW"/>
</dbReference>
<dbReference type="Gene3D" id="4.10.410.60">
    <property type="match status" value="1"/>
</dbReference>
<organism evidence="1 2">
    <name type="scientific">Candidatus Berkelbacteria bacterium CG_4_10_14_0_2_um_filter_35_9_33_12</name>
    <dbReference type="NCBI Taxonomy" id="1974499"/>
    <lineage>
        <taxon>Bacteria</taxon>
        <taxon>Candidatus Berkelbacteria</taxon>
    </lineage>
</organism>
<accession>A0A2M7W3K6</accession>
<protein>
    <submittedName>
        <fullName evidence="1">50S ribosomal protein L35</fullName>
    </submittedName>
</protein>
<keyword evidence="1" id="KW-0689">Ribosomal protein</keyword>
<comment type="caution">
    <text evidence="1">The sequence shown here is derived from an EMBL/GenBank/DDBJ whole genome shotgun (WGS) entry which is preliminary data.</text>
</comment>
<dbReference type="Proteomes" id="UP000230137">
    <property type="component" value="Unassembled WGS sequence"/>
</dbReference>
<dbReference type="EMBL" id="PFQF01000039">
    <property type="protein sequence ID" value="PJA20096.1"/>
    <property type="molecule type" value="Genomic_DNA"/>
</dbReference>
<reference evidence="2" key="1">
    <citation type="submission" date="2017-09" db="EMBL/GenBank/DDBJ databases">
        <title>Depth-based differentiation of microbial function through sediment-hosted aquifers and enrichment of novel symbionts in the deep terrestrial subsurface.</title>
        <authorList>
            <person name="Probst A.J."/>
            <person name="Ladd B."/>
            <person name="Jarett J.K."/>
            <person name="Geller-Mcgrath D.E."/>
            <person name="Sieber C.M.K."/>
            <person name="Emerson J.B."/>
            <person name="Anantharaman K."/>
            <person name="Thomas B.C."/>
            <person name="Malmstrom R."/>
            <person name="Stieglmeier M."/>
            <person name="Klingl A."/>
            <person name="Woyke T."/>
            <person name="Ryan C.M."/>
            <person name="Banfield J.F."/>
        </authorList>
    </citation>
    <scope>NUCLEOTIDE SEQUENCE [LARGE SCALE GENOMIC DNA]</scope>
</reference>
<gene>
    <name evidence="1" type="ORF">COX60_02875</name>
</gene>